<evidence type="ECO:0000313" key="4">
    <source>
        <dbReference type="EMBL" id="AIE94906.1"/>
    </source>
</evidence>
<dbReference type="AlphaFoldDB" id="A0A075FZE3"/>
<accession>A0A075FZE3</accession>
<protein>
    <submittedName>
        <fullName evidence="4">DNA methylase N-4/N-6 domain-containing protein (CcrM)</fullName>
        <ecNumber evidence="4">2.1.1.72</ecNumber>
    </submittedName>
</protein>
<keyword evidence="2 4" id="KW-0808">Transferase</keyword>
<organism evidence="4">
    <name type="scientific">uncultured marine thaumarchaeote AD1000_54_E04</name>
    <dbReference type="NCBI Taxonomy" id="1455924"/>
    <lineage>
        <taxon>Archaea</taxon>
        <taxon>Nitrososphaerota</taxon>
        <taxon>environmental samples</taxon>
    </lineage>
</organism>
<dbReference type="Pfam" id="PF01555">
    <property type="entry name" value="N6_N4_Mtase"/>
    <property type="match status" value="1"/>
</dbReference>
<dbReference type="GO" id="GO:0003677">
    <property type="term" value="F:DNA binding"/>
    <property type="evidence" value="ECO:0007669"/>
    <property type="project" value="InterPro"/>
</dbReference>
<dbReference type="GO" id="GO:0032259">
    <property type="term" value="P:methylation"/>
    <property type="evidence" value="ECO:0007669"/>
    <property type="project" value="UniProtKB-KW"/>
</dbReference>
<dbReference type="EMBL" id="KF900433">
    <property type="protein sequence ID" value="AIE94906.1"/>
    <property type="molecule type" value="Genomic_DNA"/>
</dbReference>
<gene>
    <name evidence="4" type="primary">ccrM</name>
</gene>
<evidence type="ECO:0000256" key="2">
    <source>
        <dbReference type="ARBA" id="ARBA00022679"/>
    </source>
</evidence>
<dbReference type="GO" id="GO:0008170">
    <property type="term" value="F:N-methyltransferase activity"/>
    <property type="evidence" value="ECO:0007669"/>
    <property type="project" value="InterPro"/>
</dbReference>
<evidence type="ECO:0000256" key="1">
    <source>
        <dbReference type="ARBA" id="ARBA00022603"/>
    </source>
</evidence>
<dbReference type="SUPFAM" id="SSF53335">
    <property type="entry name" value="S-adenosyl-L-methionine-dependent methyltransferases"/>
    <property type="match status" value="1"/>
</dbReference>
<dbReference type="EC" id="2.1.1.72" evidence="4"/>
<dbReference type="InterPro" id="IPR029063">
    <property type="entry name" value="SAM-dependent_MTases_sf"/>
</dbReference>
<dbReference type="InterPro" id="IPR002941">
    <property type="entry name" value="DNA_methylase_N4/N6"/>
</dbReference>
<feature type="domain" description="DNA methylase N-4/N-6" evidence="3">
    <location>
        <begin position="2"/>
        <end position="37"/>
    </location>
</feature>
<evidence type="ECO:0000259" key="3">
    <source>
        <dbReference type="Pfam" id="PF01555"/>
    </source>
</evidence>
<reference evidence="4" key="1">
    <citation type="journal article" date="2014" name="Genome Biol. Evol.">
        <title>Pangenome evidence for extensive interdomain horizontal transfer affecting lineage core and shell genes in uncultured planktonic thaumarchaeota and euryarchaeota.</title>
        <authorList>
            <person name="Deschamps P."/>
            <person name="Zivanovic Y."/>
            <person name="Moreira D."/>
            <person name="Rodriguez-Valera F."/>
            <person name="Lopez-Garcia P."/>
        </authorList>
    </citation>
    <scope>NUCLEOTIDE SEQUENCE</scope>
</reference>
<keyword evidence="1 4" id="KW-0489">Methyltransferase</keyword>
<dbReference type="Gene3D" id="3.40.50.150">
    <property type="entry name" value="Vaccinia Virus protein VP39"/>
    <property type="match status" value="1"/>
</dbReference>
<proteinExistence type="predicted"/>
<name>A0A075FZE3_9ARCH</name>
<dbReference type="GO" id="GO:0009007">
    <property type="term" value="F:site-specific DNA-methyltransferase (adenine-specific) activity"/>
    <property type="evidence" value="ECO:0007669"/>
    <property type="project" value="UniProtKB-EC"/>
</dbReference>
<sequence length="52" mass="6116">MLDPFLGSGQVAVISKMLGRQYLGFETVKEYYNFANKRLQKNVYRLKKETKN</sequence>